<dbReference type="GO" id="GO:0009099">
    <property type="term" value="P:L-valine biosynthetic process"/>
    <property type="evidence" value="ECO:0007669"/>
    <property type="project" value="TreeGrafter"/>
</dbReference>
<dbReference type="Pfam" id="PF00205">
    <property type="entry name" value="TPP_enzyme_M"/>
    <property type="match status" value="1"/>
</dbReference>
<dbReference type="InterPro" id="IPR029061">
    <property type="entry name" value="THDP-binding"/>
</dbReference>
<feature type="domain" description="Thiamine pyrophosphate enzyme central" evidence="2">
    <location>
        <begin position="125"/>
        <end position="250"/>
    </location>
</feature>
<dbReference type="SUPFAM" id="SSF52518">
    <property type="entry name" value="Thiamin diphosphate-binding fold (THDP-binding)"/>
    <property type="match status" value="1"/>
</dbReference>
<proteinExistence type="inferred from homology"/>
<feature type="non-terminal residue" evidence="4">
    <location>
        <position position="1"/>
    </location>
</feature>
<evidence type="ECO:0000256" key="1">
    <source>
        <dbReference type="ARBA" id="ARBA00007812"/>
    </source>
</evidence>
<dbReference type="InterPro" id="IPR045229">
    <property type="entry name" value="TPP_enz"/>
</dbReference>
<dbReference type="Pfam" id="PF02776">
    <property type="entry name" value="TPP_enzyme_N"/>
    <property type="match status" value="1"/>
</dbReference>
<dbReference type="GO" id="GO:0000287">
    <property type="term" value="F:magnesium ion binding"/>
    <property type="evidence" value="ECO:0007669"/>
    <property type="project" value="InterPro"/>
</dbReference>
<dbReference type="GO" id="GO:0005948">
    <property type="term" value="C:acetolactate synthase complex"/>
    <property type="evidence" value="ECO:0007669"/>
    <property type="project" value="TreeGrafter"/>
</dbReference>
<dbReference type="CDD" id="cd07035">
    <property type="entry name" value="TPP_PYR_POX_like"/>
    <property type="match status" value="1"/>
</dbReference>
<dbReference type="PANTHER" id="PTHR18968:SF167">
    <property type="entry name" value="ACETOLACTATE SYNTHASE LARGE SUBUNIT ILVB2-RELATED"/>
    <property type="match status" value="1"/>
</dbReference>
<accession>A0A382WF18</accession>
<dbReference type="PANTHER" id="PTHR18968">
    <property type="entry name" value="THIAMINE PYROPHOSPHATE ENZYMES"/>
    <property type="match status" value="1"/>
</dbReference>
<feature type="non-terminal residue" evidence="4">
    <location>
        <position position="277"/>
    </location>
</feature>
<comment type="similarity">
    <text evidence="1">Belongs to the TPP enzyme family.</text>
</comment>
<gene>
    <name evidence="4" type="ORF">METZ01_LOCUS410143</name>
</gene>
<dbReference type="InterPro" id="IPR012001">
    <property type="entry name" value="Thiamin_PyroP_enz_TPP-bd_dom"/>
</dbReference>
<evidence type="ECO:0000259" key="3">
    <source>
        <dbReference type="Pfam" id="PF02776"/>
    </source>
</evidence>
<dbReference type="Gene3D" id="3.40.50.970">
    <property type="match status" value="1"/>
</dbReference>
<sequence length="277" mass="29301">VFAVVPGPGVLNTTAALSTSLAANVPVFCITGQIPSGHIGRGYGQLHEIPDQLSVLRGLTKWAERIDHATEAPGKVAEAFKQLHTGRPQPVAVEMPLDQLAKTCNVVLPDLAVDYPRPPLDEDAVAAAVKLLAGAKSPMIFVGGGALACGEAVQNLAEILQAPVISNRTGKGILSSRHYLSLSQYAGHRLWPMADVVLAVGSRLQQPRMNWGTDDGLKIIHVDIDPVEIQRIGGADVEIVGDARDVVPALEAALGGLAPKRQSRKDEMTVLNNEVHA</sequence>
<reference evidence="4" key="1">
    <citation type="submission" date="2018-05" db="EMBL/GenBank/DDBJ databases">
        <authorList>
            <person name="Lanie J.A."/>
            <person name="Ng W.-L."/>
            <person name="Kazmierczak K.M."/>
            <person name="Andrzejewski T.M."/>
            <person name="Davidsen T.M."/>
            <person name="Wayne K.J."/>
            <person name="Tettelin H."/>
            <person name="Glass J.I."/>
            <person name="Rusch D."/>
            <person name="Podicherti R."/>
            <person name="Tsui H.-C.T."/>
            <person name="Winkler M.E."/>
        </authorList>
    </citation>
    <scope>NUCLEOTIDE SEQUENCE</scope>
</reference>
<dbReference type="GO" id="GO:0003984">
    <property type="term" value="F:acetolactate synthase activity"/>
    <property type="evidence" value="ECO:0007669"/>
    <property type="project" value="TreeGrafter"/>
</dbReference>
<dbReference type="EMBL" id="UINC01159287">
    <property type="protein sequence ID" value="SVD57289.1"/>
    <property type="molecule type" value="Genomic_DNA"/>
</dbReference>
<protein>
    <recommendedName>
        <fullName evidence="5">Thiamine pyrophosphate enzyme central domain-containing protein</fullName>
    </recommendedName>
</protein>
<evidence type="ECO:0008006" key="5">
    <source>
        <dbReference type="Google" id="ProtNLM"/>
    </source>
</evidence>
<dbReference type="SUPFAM" id="SSF52467">
    <property type="entry name" value="DHS-like NAD/FAD-binding domain"/>
    <property type="match status" value="1"/>
</dbReference>
<evidence type="ECO:0000259" key="2">
    <source>
        <dbReference type="Pfam" id="PF00205"/>
    </source>
</evidence>
<organism evidence="4">
    <name type="scientific">marine metagenome</name>
    <dbReference type="NCBI Taxonomy" id="408172"/>
    <lineage>
        <taxon>unclassified sequences</taxon>
        <taxon>metagenomes</taxon>
        <taxon>ecological metagenomes</taxon>
    </lineage>
</organism>
<dbReference type="GO" id="GO:0009097">
    <property type="term" value="P:isoleucine biosynthetic process"/>
    <property type="evidence" value="ECO:0007669"/>
    <property type="project" value="TreeGrafter"/>
</dbReference>
<dbReference type="InterPro" id="IPR012000">
    <property type="entry name" value="Thiamin_PyroP_enz_cen_dom"/>
</dbReference>
<name>A0A382WF18_9ZZZZ</name>
<dbReference type="Gene3D" id="3.40.50.1220">
    <property type="entry name" value="TPP-binding domain"/>
    <property type="match status" value="1"/>
</dbReference>
<evidence type="ECO:0000313" key="4">
    <source>
        <dbReference type="EMBL" id="SVD57289.1"/>
    </source>
</evidence>
<feature type="domain" description="Thiamine pyrophosphate enzyme N-terminal TPP-binding" evidence="3">
    <location>
        <begin position="1"/>
        <end position="53"/>
    </location>
</feature>
<dbReference type="InterPro" id="IPR029035">
    <property type="entry name" value="DHS-like_NAD/FAD-binding_dom"/>
</dbReference>
<dbReference type="GO" id="GO:0050660">
    <property type="term" value="F:flavin adenine dinucleotide binding"/>
    <property type="evidence" value="ECO:0007669"/>
    <property type="project" value="TreeGrafter"/>
</dbReference>
<dbReference type="AlphaFoldDB" id="A0A382WF18"/>
<dbReference type="GO" id="GO:0030976">
    <property type="term" value="F:thiamine pyrophosphate binding"/>
    <property type="evidence" value="ECO:0007669"/>
    <property type="project" value="InterPro"/>
</dbReference>